<evidence type="ECO:0000256" key="2">
    <source>
        <dbReference type="ARBA" id="ARBA00022448"/>
    </source>
</evidence>
<keyword evidence="5 9" id="KW-0812">Transmembrane</keyword>
<evidence type="ECO:0000256" key="7">
    <source>
        <dbReference type="ARBA" id="ARBA00023136"/>
    </source>
</evidence>
<comment type="caution">
    <text evidence="10">The sequence shown here is derived from an EMBL/GenBank/DDBJ whole genome shotgun (WGS) entry which is preliminary data.</text>
</comment>
<protein>
    <submittedName>
        <fullName evidence="10">Transporter</fullName>
    </submittedName>
</protein>
<organism evidence="10 11">
    <name type="scientific">Sulfoacidibacillus thermotolerans</name>
    <name type="common">Acidibacillus sulfuroxidans</name>
    <dbReference type="NCBI Taxonomy" id="1765684"/>
    <lineage>
        <taxon>Bacteria</taxon>
        <taxon>Bacillati</taxon>
        <taxon>Bacillota</taxon>
        <taxon>Bacilli</taxon>
        <taxon>Bacillales</taxon>
        <taxon>Alicyclobacillaceae</taxon>
        <taxon>Sulfoacidibacillus</taxon>
    </lineage>
</organism>
<dbReference type="PANTHER" id="PTHR30574:SF1">
    <property type="entry name" value="SULPHUR TRANSPORT DOMAIN-CONTAINING PROTEIN"/>
    <property type="match status" value="1"/>
</dbReference>
<name>A0A2U3D6V7_SULT2</name>
<evidence type="ECO:0000256" key="4">
    <source>
        <dbReference type="ARBA" id="ARBA00022519"/>
    </source>
</evidence>
<dbReference type="OrthoDB" id="9794165at2"/>
<dbReference type="PANTHER" id="PTHR30574">
    <property type="entry name" value="INNER MEMBRANE PROTEIN YEDE"/>
    <property type="match status" value="1"/>
</dbReference>
<feature type="transmembrane region" description="Helical" evidence="9">
    <location>
        <begin position="76"/>
        <end position="100"/>
    </location>
</feature>
<evidence type="ECO:0000256" key="3">
    <source>
        <dbReference type="ARBA" id="ARBA00022475"/>
    </source>
</evidence>
<feature type="transmembrane region" description="Helical" evidence="9">
    <location>
        <begin position="43"/>
        <end position="64"/>
    </location>
</feature>
<sequence length="407" mass="44495">MFNVNAPLWIGIIIGGVIGGFAELWGISNPETLIRLARWKDRLFIGCIAIGSAVGAVVLYGLYASGFAMHFGPKPVYVFGIMIGGLLFGSGMAVSGYVPGSEWMALGEGRRDVLYAIPGSLLGAAAWTLLYPTSVGQWLVNAGNFGNLIFTGPIEHIHPWMTFGVSILYAVALLLLAFFLPRYAGGRHSCFRERVKRKVDELDREYHVDTLSYLAEGGMPLDSHSWNGEIVNKDIPEHNFFSPPMLLVGVIIGVIVVLSIFLHQIFGESTTFSWLAGCLFLPHAIYSKQVFATIGWEPLSDIGTFLGAFISSIFFSRRFNAFRSVIPPSWRNRFGNRKSYRAIWTFSGAFIMLFGARMAGGCASGHILSGGIQMAVSAWVFTAAVLLAMLLTARFVYGSSSEKVMAK</sequence>
<feature type="transmembrane region" description="Helical" evidence="9">
    <location>
        <begin position="160"/>
        <end position="180"/>
    </location>
</feature>
<evidence type="ECO:0000256" key="8">
    <source>
        <dbReference type="ARBA" id="ARBA00035655"/>
    </source>
</evidence>
<dbReference type="Proteomes" id="UP000245380">
    <property type="component" value="Unassembled WGS sequence"/>
</dbReference>
<evidence type="ECO:0000256" key="9">
    <source>
        <dbReference type="SAM" id="Phobius"/>
    </source>
</evidence>
<feature type="transmembrane region" description="Helical" evidence="9">
    <location>
        <begin position="112"/>
        <end position="131"/>
    </location>
</feature>
<feature type="transmembrane region" description="Helical" evidence="9">
    <location>
        <begin position="6"/>
        <end position="27"/>
    </location>
</feature>
<accession>A0A2U3D6V7</accession>
<feature type="transmembrane region" description="Helical" evidence="9">
    <location>
        <begin position="340"/>
        <end position="360"/>
    </location>
</feature>
<evidence type="ECO:0000313" key="11">
    <source>
        <dbReference type="Proteomes" id="UP000245380"/>
    </source>
</evidence>
<comment type="similarity">
    <text evidence="8">Belongs to the TsuA/YedE (TC 9.B.102) family.</text>
</comment>
<evidence type="ECO:0000256" key="5">
    <source>
        <dbReference type="ARBA" id="ARBA00022692"/>
    </source>
</evidence>
<keyword evidence="3" id="KW-1003">Cell membrane</keyword>
<dbReference type="AlphaFoldDB" id="A0A2U3D6V7"/>
<evidence type="ECO:0000313" key="10">
    <source>
        <dbReference type="EMBL" id="PWI57019.1"/>
    </source>
</evidence>
<keyword evidence="6 9" id="KW-1133">Transmembrane helix</keyword>
<dbReference type="EMBL" id="MPDK01000020">
    <property type="protein sequence ID" value="PWI57019.1"/>
    <property type="molecule type" value="Genomic_DNA"/>
</dbReference>
<keyword evidence="2" id="KW-0813">Transport</keyword>
<evidence type="ECO:0000256" key="1">
    <source>
        <dbReference type="ARBA" id="ARBA00004429"/>
    </source>
</evidence>
<dbReference type="GO" id="GO:0005886">
    <property type="term" value="C:plasma membrane"/>
    <property type="evidence" value="ECO:0007669"/>
    <property type="project" value="UniProtKB-SubCell"/>
</dbReference>
<keyword evidence="11" id="KW-1185">Reference proteome</keyword>
<comment type="subcellular location">
    <subcellularLocation>
        <location evidence="1">Cell inner membrane</location>
        <topology evidence="1">Multi-pass membrane protein</topology>
    </subcellularLocation>
</comment>
<feature type="transmembrane region" description="Helical" evidence="9">
    <location>
        <begin position="245"/>
        <end position="266"/>
    </location>
</feature>
<reference evidence="10 11" key="1">
    <citation type="submission" date="2016-11" db="EMBL/GenBank/DDBJ databases">
        <title>Comparative genomics of Acidibacillus ferroxidans species.</title>
        <authorList>
            <person name="Oliveira G."/>
            <person name="Nunes G."/>
            <person name="Oliveira R."/>
            <person name="Araujo F."/>
            <person name="Salim A."/>
            <person name="Scholte L."/>
            <person name="Morais D."/>
            <person name="Nancucheo I."/>
            <person name="Johnson D.B."/>
            <person name="Grail B."/>
            <person name="Bittencourt J."/>
            <person name="Valadares R."/>
        </authorList>
    </citation>
    <scope>NUCLEOTIDE SEQUENCE [LARGE SCALE GENOMIC DNA]</scope>
    <source>
        <strain evidence="10 11">Y002</strain>
    </source>
</reference>
<proteinExistence type="inferred from homology"/>
<keyword evidence="7 9" id="KW-0472">Membrane</keyword>
<feature type="transmembrane region" description="Helical" evidence="9">
    <location>
        <begin position="302"/>
        <end position="319"/>
    </location>
</feature>
<dbReference type="InterPro" id="IPR007272">
    <property type="entry name" value="Sulf_transp_TsuA/YedE"/>
</dbReference>
<feature type="transmembrane region" description="Helical" evidence="9">
    <location>
        <begin position="372"/>
        <end position="397"/>
    </location>
</feature>
<keyword evidence="4" id="KW-0997">Cell inner membrane</keyword>
<evidence type="ECO:0000256" key="6">
    <source>
        <dbReference type="ARBA" id="ARBA00022989"/>
    </source>
</evidence>
<dbReference type="Pfam" id="PF04143">
    <property type="entry name" value="Sulf_transp"/>
    <property type="match status" value="1"/>
</dbReference>
<dbReference type="RefSeq" id="WP_109431190.1">
    <property type="nucleotide sequence ID" value="NZ_MPDK01000020.1"/>
</dbReference>
<gene>
    <name evidence="10" type="ORF">BM613_10685</name>
</gene>